<feature type="domain" description="EAL" evidence="3">
    <location>
        <begin position="528"/>
        <end position="782"/>
    </location>
</feature>
<evidence type="ECO:0000259" key="3">
    <source>
        <dbReference type="PROSITE" id="PS50883"/>
    </source>
</evidence>
<dbReference type="PANTHER" id="PTHR44757">
    <property type="entry name" value="DIGUANYLATE CYCLASE DGCP"/>
    <property type="match status" value="1"/>
</dbReference>
<dbReference type="PROSITE" id="PS50883">
    <property type="entry name" value="EAL"/>
    <property type="match status" value="1"/>
</dbReference>
<dbReference type="SMART" id="SM00052">
    <property type="entry name" value="EAL"/>
    <property type="match status" value="1"/>
</dbReference>
<dbReference type="SMART" id="SM00267">
    <property type="entry name" value="GGDEF"/>
    <property type="match status" value="1"/>
</dbReference>
<dbReference type="InterPro" id="IPR003660">
    <property type="entry name" value="HAMP_dom"/>
</dbReference>
<dbReference type="CDD" id="cd01949">
    <property type="entry name" value="GGDEF"/>
    <property type="match status" value="1"/>
</dbReference>
<dbReference type="SUPFAM" id="SSF55073">
    <property type="entry name" value="Nucleotide cyclase"/>
    <property type="match status" value="1"/>
</dbReference>
<keyword evidence="1" id="KW-0812">Transmembrane</keyword>
<dbReference type="Pfam" id="PF00563">
    <property type="entry name" value="EAL"/>
    <property type="match status" value="1"/>
</dbReference>
<organism evidence="6 7">
    <name type="scientific">Azospira oryzae</name>
    <dbReference type="NCBI Taxonomy" id="146939"/>
    <lineage>
        <taxon>Bacteria</taxon>
        <taxon>Pseudomonadati</taxon>
        <taxon>Pseudomonadota</taxon>
        <taxon>Betaproteobacteria</taxon>
        <taxon>Rhodocyclales</taxon>
        <taxon>Rhodocyclaceae</taxon>
        <taxon>Azospira</taxon>
    </lineage>
</organism>
<dbReference type="InterPro" id="IPR043128">
    <property type="entry name" value="Rev_trsase/Diguanyl_cyclase"/>
</dbReference>
<dbReference type="Gene3D" id="3.20.20.450">
    <property type="entry name" value="EAL domain"/>
    <property type="match status" value="1"/>
</dbReference>
<dbReference type="Pfam" id="PF00990">
    <property type="entry name" value="GGDEF"/>
    <property type="match status" value="1"/>
</dbReference>
<evidence type="ECO:0000259" key="4">
    <source>
        <dbReference type="PROSITE" id="PS50885"/>
    </source>
</evidence>
<keyword evidence="1" id="KW-0472">Membrane</keyword>
<feature type="transmembrane region" description="Helical" evidence="1">
    <location>
        <begin position="148"/>
        <end position="174"/>
    </location>
</feature>
<dbReference type="SUPFAM" id="SSF141868">
    <property type="entry name" value="EAL domain-like"/>
    <property type="match status" value="1"/>
</dbReference>
<evidence type="ECO:0000256" key="1">
    <source>
        <dbReference type="SAM" id="Phobius"/>
    </source>
</evidence>
<feature type="domain" description="PAS" evidence="2">
    <location>
        <begin position="237"/>
        <end position="273"/>
    </location>
</feature>
<keyword evidence="1" id="KW-1133">Transmembrane helix</keyword>
<dbReference type="InterPro" id="IPR000160">
    <property type="entry name" value="GGDEF_dom"/>
</dbReference>
<dbReference type="EMBL" id="SHKM01000001">
    <property type="protein sequence ID" value="RZT90314.1"/>
    <property type="molecule type" value="Genomic_DNA"/>
</dbReference>
<dbReference type="NCBIfam" id="TIGR00229">
    <property type="entry name" value="sensory_box"/>
    <property type="match status" value="1"/>
</dbReference>
<evidence type="ECO:0000259" key="5">
    <source>
        <dbReference type="PROSITE" id="PS50887"/>
    </source>
</evidence>
<dbReference type="PROSITE" id="PS50112">
    <property type="entry name" value="PAS"/>
    <property type="match status" value="1"/>
</dbReference>
<evidence type="ECO:0000313" key="7">
    <source>
        <dbReference type="Proteomes" id="UP000292136"/>
    </source>
</evidence>
<name>A0ABY0IV17_9RHOO</name>
<evidence type="ECO:0000313" key="6">
    <source>
        <dbReference type="EMBL" id="RZT90314.1"/>
    </source>
</evidence>
<dbReference type="InterPro" id="IPR035965">
    <property type="entry name" value="PAS-like_dom_sf"/>
</dbReference>
<feature type="transmembrane region" description="Helical" evidence="1">
    <location>
        <begin position="12"/>
        <end position="35"/>
    </location>
</feature>
<dbReference type="Gene3D" id="3.30.70.270">
    <property type="match status" value="1"/>
</dbReference>
<comment type="caution">
    <text evidence="6">The sequence shown here is derived from an EMBL/GenBank/DDBJ whole genome shotgun (WGS) entry which is preliminary data.</text>
</comment>
<reference evidence="6 7" key="1">
    <citation type="submission" date="2019-02" db="EMBL/GenBank/DDBJ databases">
        <title>Genomic Encyclopedia of Type Strains, Phase IV (KMG-IV): sequencing the most valuable type-strain genomes for metagenomic binning, comparative biology and taxonomic classification.</title>
        <authorList>
            <person name="Goeker M."/>
        </authorList>
    </citation>
    <scope>NUCLEOTIDE SEQUENCE [LARGE SCALE GENOMIC DNA]</scope>
    <source>
        <strain evidence="6 7">DSM 21223</strain>
    </source>
</reference>
<dbReference type="PANTHER" id="PTHR44757:SF2">
    <property type="entry name" value="BIOFILM ARCHITECTURE MAINTENANCE PROTEIN MBAA"/>
    <property type="match status" value="1"/>
</dbReference>
<dbReference type="InterPro" id="IPR029787">
    <property type="entry name" value="Nucleotide_cyclase"/>
</dbReference>
<dbReference type="RefSeq" id="WP_130458794.1">
    <property type="nucleotide sequence ID" value="NZ_SHKM01000001.1"/>
</dbReference>
<accession>A0ABY0IV17</accession>
<dbReference type="PROSITE" id="PS50885">
    <property type="entry name" value="HAMP"/>
    <property type="match status" value="1"/>
</dbReference>
<dbReference type="InterPro" id="IPR035919">
    <property type="entry name" value="EAL_sf"/>
</dbReference>
<dbReference type="NCBIfam" id="TIGR00254">
    <property type="entry name" value="GGDEF"/>
    <property type="match status" value="1"/>
</dbReference>
<protein>
    <submittedName>
        <fullName evidence="6">PAS domain S-box-containing protein/diguanylate cyclase (GGDEF)-like protein</fullName>
    </submittedName>
</protein>
<dbReference type="CDD" id="cd01948">
    <property type="entry name" value="EAL"/>
    <property type="match status" value="1"/>
</dbReference>
<keyword evidence="7" id="KW-1185">Reference proteome</keyword>
<dbReference type="Proteomes" id="UP000292136">
    <property type="component" value="Unassembled WGS sequence"/>
</dbReference>
<dbReference type="InterPro" id="IPR013656">
    <property type="entry name" value="PAS_4"/>
</dbReference>
<sequence>MRCPPKRNILSRAVWAMAGVTLLVGTLVIGITWVVTNHLAQQEANNRLGELLDTIEETVRIACFIEDAQLATEVARGLIRNSEVAAVSIRSLNQELGREERSGQLSQNSAAALRRDIYSPFDPTRRVGEIELQPNREALEQRTFRESLFVGLVLAAQLALLTLAVIFIVLRLIVAPIKAISDRLHLLKPTLGERLPAPPGHGGNEIGRLVDDINGLTEDLVAALEEEHSLRLRQAMDERKYRDIFENAESGIFVADGQGTLLSHNRSLARLSGQEERPGGMPPNLLALPWGQPEQTAALLRSCLESNSAQEDDLELALPDNPRWLHLSLTPIGDALVQGIASDITQRKLVETFAQRMTVTDLLTSLGNRMGLEQQIREMIILHPEQPFALLLINLDGFKRINDGQGFDVGNELLLMAANRLRNCIKGSDWLGRTSGDEFALLLPNVEGQEIPAKVAHRIVETLGLAYELGDTPAFVGSSVGIALYPEDGRELLTLLRNAELALDRVKRSGGRDYQFFHPSMAAAAENRRRLENELRLAAERQELRLFYQPIVDIQQNRLAGAEALIRWVHPQQGMVPPDDFIPVAEETGLIQEIGLWVLETACDQLQQWRREGREDLYLSINVSGSQIPHGLPPSAVMEALSRRSLPPGALVLEITEGVLMSDMKQALEWLQALRQVGIRIYLDDFGTGYSSLSYLKRFPVTTVKVDKSFVRDMGQDSSDRALVEAIVAMTRSLGLEVVAEGVENEAQLALLRGMGTRYGQGYHFSRPVPAGDFSAVTERLETLLQATPGAPG</sequence>
<dbReference type="InterPro" id="IPR052155">
    <property type="entry name" value="Biofilm_reg_signaling"/>
</dbReference>
<dbReference type="PROSITE" id="PS50887">
    <property type="entry name" value="GGDEF"/>
    <property type="match status" value="1"/>
</dbReference>
<feature type="domain" description="GGDEF" evidence="5">
    <location>
        <begin position="386"/>
        <end position="519"/>
    </location>
</feature>
<feature type="domain" description="HAMP" evidence="4">
    <location>
        <begin position="171"/>
        <end position="225"/>
    </location>
</feature>
<dbReference type="InterPro" id="IPR001633">
    <property type="entry name" value="EAL_dom"/>
</dbReference>
<evidence type="ECO:0000259" key="2">
    <source>
        <dbReference type="PROSITE" id="PS50112"/>
    </source>
</evidence>
<dbReference type="Gene3D" id="3.30.450.20">
    <property type="entry name" value="PAS domain"/>
    <property type="match status" value="1"/>
</dbReference>
<dbReference type="SUPFAM" id="SSF55785">
    <property type="entry name" value="PYP-like sensor domain (PAS domain)"/>
    <property type="match status" value="1"/>
</dbReference>
<dbReference type="InterPro" id="IPR000014">
    <property type="entry name" value="PAS"/>
</dbReference>
<gene>
    <name evidence="6" type="ORF">EV678_1126</name>
</gene>
<proteinExistence type="predicted"/>
<dbReference type="Pfam" id="PF08448">
    <property type="entry name" value="PAS_4"/>
    <property type="match status" value="1"/>
</dbReference>